<keyword evidence="2" id="KW-1185">Reference proteome</keyword>
<dbReference type="EMBL" id="KZ824535">
    <property type="protein sequence ID" value="RAK94679.1"/>
    <property type="molecule type" value="Genomic_DNA"/>
</dbReference>
<protein>
    <submittedName>
        <fullName evidence="1">Uncharacterized protein</fullName>
    </submittedName>
</protein>
<name>A0ACD1IWS3_9EURO</name>
<dbReference type="Proteomes" id="UP000249748">
    <property type="component" value="Unassembled WGS sequence"/>
</dbReference>
<evidence type="ECO:0000313" key="1">
    <source>
        <dbReference type="EMBL" id="RAK94679.1"/>
    </source>
</evidence>
<gene>
    <name evidence="1" type="ORF">BO79DRAFT_163691</name>
</gene>
<organism evidence="1 2">
    <name type="scientific">Aspergillus costaricaensis CBS 115574</name>
    <dbReference type="NCBI Taxonomy" id="1448317"/>
    <lineage>
        <taxon>Eukaryota</taxon>
        <taxon>Fungi</taxon>
        <taxon>Dikarya</taxon>
        <taxon>Ascomycota</taxon>
        <taxon>Pezizomycotina</taxon>
        <taxon>Eurotiomycetes</taxon>
        <taxon>Eurotiomycetidae</taxon>
        <taxon>Eurotiales</taxon>
        <taxon>Aspergillaceae</taxon>
        <taxon>Aspergillus</taxon>
        <taxon>Aspergillus subgen. Circumdati</taxon>
    </lineage>
</organism>
<sequence length="450" mass="49947">MAAPRLPFLYPNLMRAVRSCEPHTYRSLRLTSRNQHAPFHTSPRRTQETYHRRYGPAAEANLPPPSKPKDEPPRQQSTNTPSEKDNDSNAASSPNQAPPAQSQPKDTETTSEASSQSQQDKLASADTELLDEEKSAHEQEPREDSEPILDARDADEVNAISNERPTEESIHLHHPLNQNPLEGVLHMPSPSSYLTTTGGPASENNHPNLAPAPYVHHFDTFSLVRDLSTGGFSEEQSVTIMKAVRTILHSNLDLARQSLTSKSDVENESYLFKAACSELQSSLQTARNSEMQRQRTSRTQLQHESDILSQRLNQELAGLKDDIKGMFNDHKMTTREQQRSIDTSVQELNYKITVSLNSDGKSEIEGLRWILTRRAAMAVATSAFMIICFLKYYSVRKAQESADKKKKEQELPTKGGTKETGVAAAVVAAQDPLRPKSAPVPGVHLGESLG</sequence>
<proteinExistence type="predicted"/>
<reference evidence="1" key="1">
    <citation type="submission" date="2018-02" db="EMBL/GenBank/DDBJ databases">
        <title>The genomes of Aspergillus section Nigri reveals drivers in fungal speciation.</title>
        <authorList>
            <consortium name="DOE Joint Genome Institute"/>
            <person name="Vesth T.C."/>
            <person name="Nybo J."/>
            <person name="Theobald S."/>
            <person name="Brandl J."/>
            <person name="Frisvad J.C."/>
            <person name="Nielsen K.F."/>
            <person name="Lyhne E.K."/>
            <person name="Kogle M.E."/>
            <person name="Kuo A."/>
            <person name="Riley R."/>
            <person name="Clum A."/>
            <person name="Nolan M."/>
            <person name="Lipzen A."/>
            <person name="Salamov A."/>
            <person name="Henrissat B."/>
            <person name="Wiebenga A."/>
            <person name="De vries R.P."/>
            <person name="Grigoriev I.V."/>
            <person name="Mortensen U.H."/>
            <person name="Andersen M.R."/>
            <person name="Baker S.E."/>
        </authorList>
    </citation>
    <scope>NUCLEOTIDE SEQUENCE</scope>
    <source>
        <strain evidence="1">CBS 115574</strain>
    </source>
</reference>
<evidence type="ECO:0000313" key="2">
    <source>
        <dbReference type="Proteomes" id="UP000249748"/>
    </source>
</evidence>
<accession>A0ACD1IWS3</accession>